<keyword evidence="3" id="KW-1185">Reference proteome</keyword>
<evidence type="ECO:0000313" key="2">
    <source>
        <dbReference type="EMBL" id="QIK37585.1"/>
    </source>
</evidence>
<dbReference type="RefSeq" id="WP_166270350.1">
    <property type="nucleotide sequence ID" value="NZ_CP048029.1"/>
</dbReference>
<dbReference type="EMBL" id="CP048029">
    <property type="protein sequence ID" value="QIK37585.1"/>
    <property type="molecule type" value="Genomic_DNA"/>
</dbReference>
<dbReference type="KEGG" id="cjap:GWK36_05860"/>
<proteinExistence type="predicted"/>
<feature type="domain" description="Phosphodiester glycosidase" evidence="1">
    <location>
        <begin position="49"/>
        <end position="149"/>
    </location>
</feature>
<dbReference type="InterPro" id="IPR018711">
    <property type="entry name" value="NAGPA"/>
</dbReference>
<evidence type="ECO:0000313" key="3">
    <source>
        <dbReference type="Proteomes" id="UP000502699"/>
    </source>
</evidence>
<dbReference type="Proteomes" id="UP000502699">
    <property type="component" value="Chromosome"/>
</dbReference>
<dbReference type="Pfam" id="PF09992">
    <property type="entry name" value="NAGPA"/>
    <property type="match status" value="1"/>
</dbReference>
<organism evidence="2 3">
    <name type="scientific">Caldichromatium japonicum</name>
    <dbReference type="NCBI Taxonomy" id="2699430"/>
    <lineage>
        <taxon>Bacteria</taxon>
        <taxon>Pseudomonadati</taxon>
        <taxon>Pseudomonadota</taxon>
        <taxon>Gammaproteobacteria</taxon>
        <taxon>Chromatiales</taxon>
        <taxon>Chromatiaceae</taxon>
        <taxon>Caldichromatium</taxon>
    </lineage>
</organism>
<reference evidence="3" key="1">
    <citation type="submission" date="2020-01" db="EMBL/GenBank/DDBJ databases">
        <title>Caldichromatium gen. nov., sp. nov., a thermophilic purple sulfur bacterium member of the family Chromatiaceae isolated from Nakabusa hot spring, Japan.</title>
        <authorList>
            <person name="Saini M.K."/>
            <person name="Hanada S."/>
            <person name="Tank M."/>
        </authorList>
    </citation>
    <scope>NUCLEOTIDE SEQUENCE [LARGE SCALE GENOMIC DNA]</scope>
    <source>
        <strain evidence="3">No.7</strain>
    </source>
</reference>
<evidence type="ECO:0000259" key="1">
    <source>
        <dbReference type="Pfam" id="PF09992"/>
    </source>
</evidence>
<sequence length="166" mass="18156">MRVIGSPEGRRLHIHLALFDSRRARLAVLDLGPGLKADWREQVRAAWLVAAVNGGFFHPDGCPLGLVIAEGQASNRIETGKPLSGVLYGDARGIHLMRLQAFALYPGIDALIQGGPYLVEAGRAVRIRSRGVSERRTFVETDWRGHWLLGATQEPTLALQTVRDSG</sequence>
<gene>
    <name evidence="2" type="ORF">GWK36_05860</name>
</gene>
<dbReference type="AlphaFoldDB" id="A0A6G7VCI1"/>
<name>A0A6G7VCI1_9GAMM</name>
<accession>A0A6G7VCI1</accession>
<protein>
    <recommendedName>
        <fullName evidence="1">Phosphodiester glycosidase domain-containing protein</fullName>
    </recommendedName>
</protein>